<dbReference type="OrthoDB" id="7757257at2759"/>
<sequence>MGVSVKLVFCAVALLATIAAAPSSIPSKKSTIGELVEIVEEYRVLFEELSQEKDQMLAFARTGLFASYRHMNEAILENLGETRNTIEYGFDELRTDIAAAILDGGDEDCLLGLASEIRDEQRALATGMSICSQFTTDVKDDLSYSFYEVLELLQRLSTALSEYTTWSFSTHNSVTDPQEHAEYLRRTYVESRDMWEYEVLPIIQFQIDAIEYNRPIVVDDNMDCLEKIVDQMPMFEEYIRGKMETCAEPFKAALGVKKN</sequence>
<feature type="chain" id="PRO_5014566931" evidence="1">
    <location>
        <begin position="21"/>
        <end position="259"/>
    </location>
</feature>
<dbReference type="EnsemblMetazoa" id="CPIJ009714-RA">
    <property type="protein sequence ID" value="CPIJ009714-PA"/>
    <property type="gene ID" value="CPIJ009714"/>
</dbReference>
<dbReference type="EMBL" id="DS232064">
    <property type="protein sequence ID" value="EDS33647.1"/>
    <property type="molecule type" value="Genomic_DNA"/>
</dbReference>
<keyword evidence="1" id="KW-0732">Signal</keyword>
<dbReference type="OMA" id="HNEQCLL"/>
<organism>
    <name type="scientific">Culex quinquefasciatus</name>
    <name type="common">Southern house mosquito</name>
    <name type="synonym">Culex pungens</name>
    <dbReference type="NCBI Taxonomy" id="7176"/>
    <lineage>
        <taxon>Eukaryota</taxon>
        <taxon>Metazoa</taxon>
        <taxon>Ecdysozoa</taxon>
        <taxon>Arthropoda</taxon>
        <taxon>Hexapoda</taxon>
        <taxon>Insecta</taxon>
        <taxon>Pterygota</taxon>
        <taxon>Neoptera</taxon>
        <taxon>Endopterygota</taxon>
        <taxon>Diptera</taxon>
        <taxon>Nematocera</taxon>
        <taxon>Culicoidea</taxon>
        <taxon>Culicidae</taxon>
        <taxon>Culicinae</taxon>
        <taxon>Culicini</taxon>
        <taxon>Culex</taxon>
        <taxon>Culex</taxon>
    </lineage>
</organism>
<accession>B0WS28</accession>
<evidence type="ECO:0000256" key="1">
    <source>
        <dbReference type="SAM" id="SignalP"/>
    </source>
</evidence>
<keyword evidence="4" id="KW-1185">Reference proteome</keyword>
<dbReference type="VEuPathDB" id="VectorBase:CPIJ009714"/>
<dbReference type="AlphaFoldDB" id="B0WS28"/>
<protein>
    <submittedName>
        <fullName evidence="2 3">Uncharacterized protein</fullName>
    </submittedName>
</protein>
<dbReference type="InParanoid" id="B0WS28"/>
<dbReference type="HOGENOM" id="CLU_1074620_0_0_1"/>
<evidence type="ECO:0000313" key="3">
    <source>
        <dbReference type="EnsemblMetazoa" id="CPIJ009714-PA"/>
    </source>
</evidence>
<name>B0WS28_CULQU</name>
<evidence type="ECO:0000313" key="2">
    <source>
        <dbReference type="EMBL" id="EDS33647.1"/>
    </source>
</evidence>
<dbReference type="Proteomes" id="UP000002320">
    <property type="component" value="Unassembled WGS sequence"/>
</dbReference>
<dbReference type="eggNOG" id="ENOG502T89A">
    <property type="taxonomic scope" value="Eukaryota"/>
</dbReference>
<dbReference type="VEuPathDB" id="VectorBase:CQUJHB015059"/>
<gene>
    <name evidence="3" type="primary">6042387</name>
    <name evidence="2" type="ORF">CpipJ_CPIJ009714</name>
</gene>
<proteinExistence type="predicted"/>
<dbReference type="KEGG" id="cqu:CpipJ_CPIJ009714"/>
<feature type="signal peptide" evidence="1">
    <location>
        <begin position="1"/>
        <end position="20"/>
    </location>
</feature>
<reference evidence="3" key="2">
    <citation type="submission" date="2020-05" db="UniProtKB">
        <authorList>
            <consortium name="EnsemblMetazoa"/>
        </authorList>
    </citation>
    <scope>IDENTIFICATION</scope>
    <source>
        <strain evidence="3">JHB</strain>
    </source>
</reference>
<reference evidence="2" key="1">
    <citation type="submission" date="2007-03" db="EMBL/GenBank/DDBJ databases">
        <title>Annotation of Culex pipiens quinquefasciatus.</title>
        <authorList>
            <consortium name="The Broad Institute Genome Sequencing Platform"/>
            <person name="Atkinson P.W."/>
            <person name="Hemingway J."/>
            <person name="Christensen B.M."/>
            <person name="Higgs S."/>
            <person name="Kodira C."/>
            <person name="Hannick L."/>
            <person name="Megy K."/>
            <person name="O'Leary S."/>
            <person name="Pearson M."/>
            <person name="Haas B.J."/>
            <person name="Mauceli E."/>
            <person name="Wortman J.R."/>
            <person name="Lee N.H."/>
            <person name="Guigo R."/>
            <person name="Stanke M."/>
            <person name="Alvarado L."/>
            <person name="Amedeo P."/>
            <person name="Antoine C.H."/>
            <person name="Arensburger P."/>
            <person name="Bidwell S.L."/>
            <person name="Crawford M."/>
            <person name="Camaro F."/>
            <person name="Devon K."/>
            <person name="Engels R."/>
            <person name="Hammond M."/>
            <person name="Howarth C."/>
            <person name="Koehrsen M."/>
            <person name="Lawson D."/>
            <person name="Montgomery P."/>
            <person name="Nene V."/>
            <person name="Nusbaum C."/>
            <person name="Puiu D."/>
            <person name="Romero-Severson J."/>
            <person name="Severson D.W."/>
            <person name="Shumway M."/>
            <person name="Sisk P."/>
            <person name="Stolte C."/>
            <person name="Zeng Q."/>
            <person name="Eisenstadt E."/>
            <person name="Fraser-Liggett C."/>
            <person name="Strausberg R."/>
            <person name="Galagan J."/>
            <person name="Birren B."/>
            <person name="Collins F.H."/>
        </authorList>
    </citation>
    <scope>NUCLEOTIDE SEQUENCE [LARGE SCALE GENOMIC DNA]</scope>
    <source>
        <strain evidence="2">JHB</strain>
    </source>
</reference>
<evidence type="ECO:0000313" key="4">
    <source>
        <dbReference type="Proteomes" id="UP000002320"/>
    </source>
</evidence>